<evidence type="ECO:0000256" key="2">
    <source>
        <dbReference type="ARBA" id="ARBA00004651"/>
    </source>
</evidence>
<dbReference type="InterPro" id="IPR000014">
    <property type="entry name" value="PAS"/>
</dbReference>
<feature type="transmembrane region" description="Helical" evidence="10">
    <location>
        <begin position="71"/>
        <end position="94"/>
    </location>
</feature>
<dbReference type="InterPro" id="IPR000160">
    <property type="entry name" value="GGDEF_dom"/>
</dbReference>
<dbReference type="SMART" id="SM00267">
    <property type="entry name" value="GGDEF"/>
    <property type="match status" value="1"/>
</dbReference>
<evidence type="ECO:0000256" key="10">
    <source>
        <dbReference type="SAM" id="Phobius"/>
    </source>
</evidence>
<dbReference type="GO" id="GO:0071555">
    <property type="term" value="P:cell wall organization"/>
    <property type="evidence" value="ECO:0007669"/>
    <property type="project" value="InterPro"/>
</dbReference>
<keyword evidence="16" id="KW-1185">Reference proteome</keyword>
<feature type="transmembrane region" description="Helical" evidence="10">
    <location>
        <begin position="38"/>
        <end position="59"/>
    </location>
</feature>
<dbReference type="InterPro" id="IPR052155">
    <property type="entry name" value="Biofilm_reg_signaling"/>
</dbReference>
<dbReference type="Gene3D" id="3.20.20.450">
    <property type="entry name" value="EAL domain"/>
    <property type="match status" value="1"/>
</dbReference>
<evidence type="ECO:0000256" key="7">
    <source>
        <dbReference type="ARBA" id="ARBA00022989"/>
    </source>
</evidence>
<dbReference type="NCBIfam" id="TIGR00254">
    <property type="entry name" value="GGDEF"/>
    <property type="match status" value="1"/>
</dbReference>
<dbReference type="SUPFAM" id="SSF141868">
    <property type="entry name" value="EAL domain-like"/>
    <property type="match status" value="1"/>
</dbReference>
<dbReference type="InterPro" id="IPR029787">
    <property type="entry name" value="Nucleotide_cyclase"/>
</dbReference>
<sequence length="1421" mass="159872">MDTGSFPGLFSNAILLLALGVIYEVLDLGALPNHRLRQVVSGVLVGVIGIAVMLTPWALVPGIFFDTRWVLISICGLFFGWLPTLIAGVIMVLFRLYQGGGGAVVGSIVIISTALTGLGWRYIAQYRDWQIGGVQLYLFGITVQCVVLTCMLFMPDEVRWTIIQTVSLPILVIFPLATLLLGLILRRQDLLRSAHEEIRYKNTVLSTQQEASEDGILAVNNGGDILSWNGRLKALWQLPEAIIKTESETELFGHQLEQVANPRLFATWISRMQRNPYEHGSEVVSLKDGRVFECYSASLVSEAGDHYGRFWSYRDITQRKQMEDALVRERNQAANILEGTNAGTWHWDIVDERLEIDERMATIMGYELAELMPLDVATWRSFIHPDDIHLVEAALEDHFAHEADYYDVEYRQRKKEGGWLWVNSRGKVMEWSASGSPLMMSGTHLDISRRKQIEHELRDSETLFRNSFDVSPIASSIAATSDGRYLAVNHAYIATFGWTEDELLAGKSTTIGLWPCKADRDAWLAEMQETGFVYDYSVRMSDSTGRQMDIELSACLIEYAGESCVLAMLHDVTARKQAEVEIRERESRYRTLFDSAEISIWNEDFSELMKTLQLLRDQGVTDLRRYLADRPEAIKDLAGLIKVLHVNQATLELFGAENEVALIHSIDRTFVEDSAAVFIEELNAIWEGRSYFRSEATFRKLDGQEITGLISMPISVREDEMRNVPVSILDITDRVKTEQALAASQSLYRTILESMNEVGEGLLIVSAEGRIDYMNQTMIDWFGEQTGKLCQDSIATLDPDANYSPVPVFSGKQRVVQYLSSRPQGQDFEVVSAPIHNRDGTVSRLEIIRDITSRRRSEEQIRTLSQAIEQSPVSVVITDTDGSIDYVNSAFERISGYKYEEVIGQHTRIMQSGNTPKSQYEQLWQTITSGKTWQGEFQNKKKSGELFWERAYIAPVLDEKGTIKQFLAVKEDVTLQKEQEERILRQAHYDNLTGMPNRFLALDRLSQLIKDVGRSDHQVAVLFLDLDDFKKVNDTMGHETGDQLLQQAALRLRAVVREYDTVGRLGGDEFIILLGGLNDVSDARQVAEQVLEQFRQPFKLQGRELVLTASLGIAIYPEDGATSVELLRNADMAMYHSKEAGRNTYHYFTESMNQGVARRLLLEEQLRGAMGRGELSICYQPLIEIPGRSMIGVEALLRWTNPLLGMVSPAEFIPIAEQTGLIVPIGEYVIEQALSQLVQWQQVSGQPLKMAVNISPRQFRDPQLAPFIQQALLRAEVEPAALELEITEGVLMSGHGYIDKALEALSTLGVNISMDDFGTGYSSLSYLRSYPFDILKIDQSFIRDITIDEEDRELVNAAIAMAHGLSLKVVAEGVETEEQLALLVDKGCDFAQGYLFSKPVSGQSIEQLLLAKDTSSAQHIH</sequence>
<dbReference type="PROSITE" id="PS50887">
    <property type="entry name" value="GGDEF"/>
    <property type="match status" value="1"/>
</dbReference>
<feature type="domain" description="PAC" evidence="12">
    <location>
        <begin position="933"/>
        <end position="985"/>
    </location>
</feature>
<proteinExistence type="predicted"/>
<dbReference type="FunFam" id="3.20.20.450:FF:000001">
    <property type="entry name" value="Cyclic di-GMP phosphodiesterase yahA"/>
    <property type="match status" value="1"/>
</dbReference>
<feature type="domain" description="PAC" evidence="12">
    <location>
        <begin position="406"/>
        <end position="459"/>
    </location>
</feature>
<dbReference type="RefSeq" id="WP_144358932.1">
    <property type="nucleotide sequence ID" value="NZ_VMNH01000010.1"/>
</dbReference>
<dbReference type="GO" id="GO:0071732">
    <property type="term" value="P:cellular response to nitric oxide"/>
    <property type="evidence" value="ECO:0007669"/>
    <property type="project" value="UniProtKB-ARBA"/>
</dbReference>
<dbReference type="Pfam" id="PF08447">
    <property type="entry name" value="PAS_3"/>
    <property type="match status" value="1"/>
</dbReference>
<keyword evidence="7 10" id="KW-1133">Transmembrane helix</keyword>
<feature type="transmembrane region" description="Helical" evidence="10">
    <location>
        <begin position="101"/>
        <end position="123"/>
    </location>
</feature>
<dbReference type="GO" id="GO:0071111">
    <property type="term" value="F:cyclic-guanylate-specific phosphodiesterase activity"/>
    <property type="evidence" value="ECO:0007669"/>
    <property type="project" value="UniProtKB-EC"/>
</dbReference>
<comment type="cofactor">
    <cofactor evidence="1">
        <name>Mg(2+)</name>
        <dbReference type="ChEBI" id="CHEBI:18420"/>
    </cofactor>
</comment>
<feature type="domain" description="GGDEF" evidence="14">
    <location>
        <begin position="1017"/>
        <end position="1150"/>
    </location>
</feature>
<comment type="catalytic activity">
    <reaction evidence="9">
        <text>3',3'-c-di-GMP + H2O = 5'-phosphoguanylyl(3'-&gt;5')guanosine + H(+)</text>
        <dbReference type="Rhea" id="RHEA:24902"/>
        <dbReference type="ChEBI" id="CHEBI:15377"/>
        <dbReference type="ChEBI" id="CHEBI:15378"/>
        <dbReference type="ChEBI" id="CHEBI:58754"/>
        <dbReference type="ChEBI" id="CHEBI:58805"/>
        <dbReference type="EC" id="3.1.4.52"/>
    </reaction>
    <physiologicalReaction direction="left-to-right" evidence="9">
        <dbReference type="Rhea" id="RHEA:24903"/>
    </physiologicalReaction>
</comment>
<dbReference type="InterPro" id="IPR035965">
    <property type="entry name" value="PAS-like_dom_sf"/>
</dbReference>
<dbReference type="Gene3D" id="3.30.450.20">
    <property type="entry name" value="PAS domain"/>
    <property type="match status" value="6"/>
</dbReference>
<reference evidence="15 16" key="1">
    <citation type="submission" date="2019-07" db="EMBL/GenBank/DDBJ databases">
        <title>The pathways for chlorine oxyanion respiration interact through the shared metabolite chlorate.</title>
        <authorList>
            <person name="Barnum T.P."/>
            <person name="Cheng Y."/>
            <person name="Hill K.A."/>
            <person name="Lucas L.N."/>
            <person name="Carlson H.K."/>
            <person name="Coates J.D."/>
        </authorList>
    </citation>
    <scope>NUCLEOTIDE SEQUENCE [LARGE SCALE GENOMIC DNA]</scope>
    <source>
        <strain evidence="15 16">BK-1</strain>
    </source>
</reference>
<comment type="subcellular location">
    <subcellularLocation>
        <location evidence="2">Cell membrane</location>
        <topology evidence="2">Multi-pass membrane protein</topology>
    </subcellularLocation>
</comment>
<dbReference type="Pfam" id="PF00990">
    <property type="entry name" value="GGDEF"/>
    <property type="match status" value="1"/>
</dbReference>
<dbReference type="Proteomes" id="UP000316649">
    <property type="component" value="Unassembled WGS sequence"/>
</dbReference>
<evidence type="ECO:0000256" key="1">
    <source>
        <dbReference type="ARBA" id="ARBA00001946"/>
    </source>
</evidence>
<dbReference type="CDD" id="cd00130">
    <property type="entry name" value="PAS"/>
    <property type="match status" value="4"/>
</dbReference>
<keyword evidence="6 10" id="KW-0812">Transmembrane</keyword>
<dbReference type="GO" id="GO:0005886">
    <property type="term" value="C:plasma membrane"/>
    <property type="evidence" value="ECO:0007669"/>
    <property type="project" value="UniProtKB-SubCell"/>
</dbReference>
<dbReference type="InterPro" id="IPR001633">
    <property type="entry name" value="EAL_dom"/>
</dbReference>
<dbReference type="CDD" id="cd01949">
    <property type="entry name" value="GGDEF"/>
    <property type="match status" value="1"/>
</dbReference>
<dbReference type="PROSITE" id="PS50112">
    <property type="entry name" value="PAS"/>
    <property type="match status" value="2"/>
</dbReference>
<feature type="domain" description="PAC" evidence="12">
    <location>
        <begin position="814"/>
        <end position="863"/>
    </location>
</feature>
<feature type="domain" description="PAC" evidence="12">
    <location>
        <begin position="277"/>
        <end position="328"/>
    </location>
</feature>
<keyword evidence="8 10" id="KW-0472">Membrane</keyword>
<comment type="caution">
    <text evidence="15">The sequence shown here is derived from an EMBL/GenBank/DDBJ whole genome shotgun (WGS) entry which is preliminary data.</text>
</comment>
<evidence type="ECO:0000256" key="4">
    <source>
        <dbReference type="ARBA" id="ARBA00022475"/>
    </source>
</evidence>
<feature type="domain" description="EAL" evidence="13">
    <location>
        <begin position="1159"/>
        <end position="1413"/>
    </location>
</feature>
<dbReference type="Gene3D" id="3.30.70.270">
    <property type="match status" value="1"/>
</dbReference>
<dbReference type="InterPro" id="IPR043128">
    <property type="entry name" value="Rev_trsase/Diguanyl_cyclase"/>
</dbReference>
<dbReference type="InterPro" id="IPR001610">
    <property type="entry name" value="PAC"/>
</dbReference>
<accession>A0A557SBQ9</accession>
<dbReference type="Pfam" id="PF00563">
    <property type="entry name" value="EAL"/>
    <property type="match status" value="1"/>
</dbReference>
<protein>
    <recommendedName>
        <fullName evidence="3">cyclic-guanylate-specific phosphodiesterase</fullName>
        <ecNumber evidence="3">3.1.4.52</ecNumber>
    </recommendedName>
</protein>
<dbReference type="EC" id="3.1.4.52" evidence="3"/>
<dbReference type="EMBL" id="VMNH01000010">
    <property type="protein sequence ID" value="TVO74846.1"/>
    <property type="molecule type" value="Genomic_DNA"/>
</dbReference>
<evidence type="ECO:0000256" key="9">
    <source>
        <dbReference type="ARBA" id="ARBA00051114"/>
    </source>
</evidence>
<name>A0A557SBQ9_9GAMM</name>
<dbReference type="NCBIfam" id="TIGR00229">
    <property type="entry name" value="sensory_box"/>
    <property type="match status" value="3"/>
</dbReference>
<evidence type="ECO:0000256" key="8">
    <source>
        <dbReference type="ARBA" id="ARBA00023136"/>
    </source>
</evidence>
<dbReference type="SMART" id="SM00091">
    <property type="entry name" value="PAS"/>
    <property type="match status" value="5"/>
</dbReference>
<evidence type="ECO:0000259" key="11">
    <source>
        <dbReference type="PROSITE" id="PS50112"/>
    </source>
</evidence>
<evidence type="ECO:0000259" key="14">
    <source>
        <dbReference type="PROSITE" id="PS50887"/>
    </source>
</evidence>
<dbReference type="PANTHER" id="PTHR44757:SF2">
    <property type="entry name" value="BIOFILM ARCHITECTURE MAINTENANCE PROTEIN MBAA"/>
    <property type="match status" value="1"/>
</dbReference>
<dbReference type="InterPro" id="IPR011620">
    <property type="entry name" value="Sig_transdc_His_kinase_LytS_TM"/>
</dbReference>
<feature type="domain" description="PAS" evidence="11">
    <location>
        <begin position="860"/>
        <end position="905"/>
    </location>
</feature>
<evidence type="ECO:0000259" key="12">
    <source>
        <dbReference type="PROSITE" id="PS50113"/>
    </source>
</evidence>
<dbReference type="GO" id="GO:0000155">
    <property type="term" value="F:phosphorelay sensor kinase activity"/>
    <property type="evidence" value="ECO:0007669"/>
    <property type="project" value="InterPro"/>
</dbReference>
<evidence type="ECO:0000256" key="3">
    <source>
        <dbReference type="ARBA" id="ARBA00012282"/>
    </source>
</evidence>
<dbReference type="SUPFAM" id="SSF55073">
    <property type="entry name" value="Nucleotide cyclase"/>
    <property type="match status" value="1"/>
</dbReference>
<feature type="transmembrane region" description="Helical" evidence="10">
    <location>
        <begin position="166"/>
        <end position="185"/>
    </location>
</feature>
<dbReference type="SUPFAM" id="SSF55785">
    <property type="entry name" value="PYP-like sensor domain (PAS domain)"/>
    <property type="match status" value="6"/>
</dbReference>
<dbReference type="PROSITE" id="PS50883">
    <property type="entry name" value="EAL"/>
    <property type="match status" value="1"/>
</dbReference>
<feature type="transmembrane region" description="Helical" evidence="10">
    <location>
        <begin position="6"/>
        <end position="26"/>
    </location>
</feature>
<feature type="transmembrane region" description="Helical" evidence="10">
    <location>
        <begin position="135"/>
        <end position="154"/>
    </location>
</feature>
<evidence type="ECO:0000256" key="6">
    <source>
        <dbReference type="ARBA" id="ARBA00022692"/>
    </source>
</evidence>
<dbReference type="InterPro" id="IPR013655">
    <property type="entry name" value="PAS_fold_3"/>
</dbReference>
<dbReference type="Pfam" id="PF07694">
    <property type="entry name" value="5TM-5TMR_LYT"/>
    <property type="match status" value="1"/>
</dbReference>
<dbReference type="InterPro" id="IPR000700">
    <property type="entry name" value="PAS-assoc_C"/>
</dbReference>
<dbReference type="SMART" id="SM00086">
    <property type="entry name" value="PAC"/>
    <property type="match status" value="5"/>
</dbReference>
<keyword evidence="4" id="KW-1003">Cell membrane</keyword>
<evidence type="ECO:0000256" key="5">
    <source>
        <dbReference type="ARBA" id="ARBA00022636"/>
    </source>
</evidence>
<dbReference type="CDD" id="cd01948">
    <property type="entry name" value="EAL"/>
    <property type="match status" value="1"/>
</dbReference>
<feature type="domain" description="PAS" evidence="11">
    <location>
        <begin position="329"/>
        <end position="402"/>
    </location>
</feature>
<organism evidence="15 16">
    <name type="scientific">Sedimenticola selenatireducens</name>
    <dbReference type="NCBI Taxonomy" id="191960"/>
    <lineage>
        <taxon>Bacteria</taxon>
        <taxon>Pseudomonadati</taxon>
        <taxon>Pseudomonadota</taxon>
        <taxon>Gammaproteobacteria</taxon>
        <taxon>Chromatiales</taxon>
        <taxon>Sedimenticolaceae</taxon>
        <taxon>Sedimenticola</taxon>
    </lineage>
</organism>
<dbReference type="InterPro" id="IPR035919">
    <property type="entry name" value="EAL_sf"/>
</dbReference>
<dbReference type="FunFam" id="3.30.70.270:FF:000001">
    <property type="entry name" value="Diguanylate cyclase domain protein"/>
    <property type="match status" value="1"/>
</dbReference>
<evidence type="ECO:0000313" key="15">
    <source>
        <dbReference type="EMBL" id="TVO74846.1"/>
    </source>
</evidence>
<evidence type="ECO:0000259" key="13">
    <source>
        <dbReference type="PROSITE" id="PS50883"/>
    </source>
</evidence>
<dbReference type="PANTHER" id="PTHR44757">
    <property type="entry name" value="DIGUANYLATE CYCLASE DGCP"/>
    <property type="match status" value="1"/>
</dbReference>
<keyword evidence="5" id="KW-0973">c-di-GMP</keyword>
<gene>
    <name evidence="15" type="ORF">FHP88_10140</name>
</gene>
<dbReference type="PROSITE" id="PS50113">
    <property type="entry name" value="PAC"/>
    <property type="match status" value="4"/>
</dbReference>
<evidence type="ECO:0000313" key="16">
    <source>
        <dbReference type="Proteomes" id="UP000316649"/>
    </source>
</evidence>
<dbReference type="SMART" id="SM00052">
    <property type="entry name" value="EAL"/>
    <property type="match status" value="1"/>
</dbReference>
<dbReference type="OrthoDB" id="6168558at2"/>
<dbReference type="Pfam" id="PF13426">
    <property type="entry name" value="PAS_9"/>
    <property type="match status" value="3"/>
</dbReference>